<dbReference type="Pfam" id="PF01290">
    <property type="entry name" value="Thymosin"/>
    <property type="match status" value="1"/>
</dbReference>
<evidence type="ECO:0000256" key="5">
    <source>
        <dbReference type="ARBA" id="ARBA00023212"/>
    </source>
</evidence>
<evidence type="ECO:0000313" key="8">
    <source>
        <dbReference type="EMBL" id="KAF4098502.1"/>
    </source>
</evidence>
<dbReference type="FunFam" id="1.20.5.520:FF:000001">
    <property type="entry name" value="Thymosin beta"/>
    <property type="match status" value="1"/>
</dbReference>
<comment type="function">
    <text evidence="6">Plays an important role in the organization of the cytoskeleton. Binds to and sequesters actin monomers (G actin) and therefore inhibits actin polymerization.</text>
</comment>
<keyword evidence="9" id="KW-1185">Reference proteome</keyword>
<sequence>MFEWKDADAAHSYSGQTVELSTQTWQQVNKENLLETGRDEASESFNGCSSPFRLSDNFYDKAGQALVALVIGYMRFRAEGGYAIQSPNSSASIHICPTGQYQKTTALEHQAQLGKRHLSYCRHKSQPLLQLTEDGDRRDASHKQGEHALVSIHCFKCRNMADKPNMTEITSFDKTKLRKTETQEKNPLPTKETIEQERQGESTP</sequence>
<protein>
    <submittedName>
        <fullName evidence="8">Uncharacterized protein</fullName>
    </submittedName>
</protein>
<dbReference type="GO" id="GO:0003785">
    <property type="term" value="F:actin monomer binding"/>
    <property type="evidence" value="ECO:0007669"/>
    <property type="project" value="InterPro"/>
</dbReference>
<evidence type="ECO:0000256" key="4">
    <source>
        <dbReference type="ARBA" id="ARBA00023203"/>
    </source>
</evidence>
<dbReference type="GO" id="GO:0030334">
    <property type="term" value="P:regulation of cell migration"/>
    <property type="evidence" value="ECO:0007669"/>
    <property type="project" value="TreeGrafter"/>
</dbReference>
<evidence type="ECO:0000256" key="3">
    <source>
        <dbReference type="ARBA" id="ARBA00022490"/>
    </source>
</evidence>
<dbReference type="InterPro" id="IPR001152">
    <property type="entry name" value="Beta-thymosin"/>
</dbReference>
<evidence type="ECO:0000256" key="6">
    <source>
        <dbReference type="ARBA" id="ARBA00025497"/>
    </source>
</evidence>
<dbReference type="SMART" id="SM00152">
    <property type="entry name" value="THY"/>
    <property type="match status" value="1"/>
</dbReference>
<evidence type="ECO:0000256" key="7">
    <source>
        <dbReference type="SAM" id="MobiDB-lite"/>
    </source>
</evidence>
<organism evidence="8 9">
    <name type="scientific">Onychostoma macrolepis</name>
    <dbReference type="NCBI Taxonomy" id="369639"/>
    <lineage>
        <taxon>Eukaryota</taxon>
        <taxon>Metazoa</taxon>
        <taxon>Chordata</taxon>
        <taxon>Craniata</taxon>
        <taxon>Vertebrata</taxon>
        <taxon>Euteleostomi</taxon>
        <taxon>Actinopterygii</taxon>
        <taxon>Neopterygii</taxon>
        <taxon>Teleostei</taxon>
        <taxon>Ostariophysi</taxon>
        <taxon>Cypriniformes</taxon>
        <taxon>Cyprinidae</taxon>
        <taxon>Acrossocheilinae</taxon>
        <taxon>Onychostoma</taxon>
    </lineage>
</organism>
<comment type="subcellular location">
    <subcellularLocation>
        <location evidence="1">Cytoplasm</location>
        <location evidence="1">Cytoskeleton</location>
    </subcellularLocation>
</comment>
<gene>
    <name evidence="8" type="ORF">G5714_020532</name>
</gene>
<dbReference type="EMBL" id="JAAMOB010000021">
    <property type="protein sequence ID" value="KAF4098502.1"/>
    <property type="molecule type" value="Genomic_DNA"/>
</dbReference>
<dbReference type="GO" id="GO:0007015">
    <property type="term" value="P:actin filament organization"/>
    <property type="evidence" value="ECO:0007669"/>
    <property type="project" value="InterPro"/>
</dbReference>
<keyword evidence="5" id="KW-0206">Cytoskeleton</keyword>
<evidence type="ECO:0000256" key="1">
    <source>
        <dbReference type="ARBA" id="ARBA00004245"/>
    </source>
</evidence>
<keyword evidence="4" id="KW-0009">Actin-binding</keyword>
<feature type="compositionally biased region" description="Basic and acidic residues" evidence="7">
    <location>
        <begin position="171"/>
        <end position="184"/>
    </location>
</feature>
<comment type="similarity">
    <text evidence="2">Belongs to the thymosin beta family.</text>
</comment>
<comment type="caution">
    <text evidence="8">The sequence shown here is derived from an EMBL/GenBank/DDBJ whole genome shotgun (WGS) entry which is preliminary data.</text>
</comment>
<dbReference type="GO" id="GO:0005737">
    <property type="term" value="C:cytoplasm"/>
    <property type="evidence" value="ECO:0007669"/>
    <property type="project" value="TreeGrafter"/>
</dbReference>
<accession>A0A7J6BXW3</accession>
<reference evidence="8 9" key="1">
    <citation type="submission" date="2020-04" db="EMBL/GenBank/DDBJ databases">
        <title>Chromosome-level genome assembly of a cyprinid fish Onychostoma macrolepis by integration of Nanopore Sequencing, Bionano and Hi-C technology.</title>
        <authorList>
            <person name="Wang D."/>
        </authorList>
    </citation>
    <scope>NUCLEOTIDE SEQUENCE [LARGE SCALE GENOMIC DNA]</scope>
    <source>
        <strain evidence="8">SWU-2019</strain>
        <tissue evidence="8">Muscle</tissue>
    </source>
</reference>
<dbReference type="Proteomes" id="UP000579812">
    <property type="component" value="Unassembled WGS sequence"/>
</dbReference>
<dbReference type="Gene3D" id="1.20.5.520">
    <property type="entry name" value="Single helix bin"/>
    <property type="match status" value="1"/>
</dbReference>
<dbReference type="PANTHER" id="PTHR12021:SF3">
    <property type="entry name" value="THYMOSIN BETA-4-LIKE"/>
    <property type="match status" value="1"/>
</dbReference>
<feature type="compositionally biased region" description="Basic and acidic residues" evidence="7">
    <location>
        <begin position="192"/>
        <end position="204"/>
    </location>
</feature>
<dbReference type="GO" id="GO:0005856">
    <property type="term" value="C:cytoskeleton"/>
    <property type="evidence" value="ECO:0007669"/>
    <property type="project" value="UniProtKB-SubCell"/>
</dbReference>
<keyword evidence="3" id="KW-0963">Cytoplasm</keyword>
<feature type="region of interest" description="Disordered" evidence="7">
    <location>
        <begin position="168"/>
        <end position="204"/>
    </location>
</feature>
<evidence type="ECO:0000313" key="9">
    <source>
        <dbReference type="Proteomes" id="UP000579812"/>
    </source>
</evidence>
<dbReference type="PROSITE" id="PS00500">
    <property type="entry name" value="THYMOSIN_B4"/>
    <property type="match status" value="1"/>
</dbReference>
<evidence type="ECO:0000256" key="2">
    <source>
        <dbReference type="ARBA" id="ARBA00009511"/>
    </source>
</evidence>
<dbReference type="CDD" id="cd22059">
    <property type="entry name" value="WH2_BetaT"/>
    <property type="match status" value="1"/>
</dbReference>
<dbReference type="PANTHER" id="PTHR12021">
    <property type="entry name" value="THYMOSIN BETA"/>
    <property type="match status" value="1"/>
</dbReference>
<name>A0A7J6BXW3_9TELE</name>
<dbReference type="InterPro" id="IPR038386">
    <property type="entry name" value="Beta-thymosin_sf"/>
</dbReference>
<dbReference type="AlphaFoldDB" id="A0A7J6BXW3"/>
<proteinExistence type="inferred from homology"/>